<protein>
    <submittedName>
        <fullName evidence="2">Aminoglycoside phosphotransferase family protein</fullName>
    </submittedName>
</protein>
<dbReference type="Pfam" id="PF01636">
    <property type="entry name" value="APH"/>
    <property type="match status" value="1"/>
</dbReference>
<proteinExistence type="predicted"/>
<keyword evidence="2" id="KW-0808">Transferase</keyword>
<name>A0A0A0DG46_9STRE</name>
<dbReference type="SUPFAM" id="SSF56112">
    <property type="entry name" value="Protein kinase-like (PK-like)"/>
    <property type="match status" value="1"/>
</dbReference>
<dbReference type="Gene3D" id="3.90.1200.10">
    <property type="match status" value="1"/>
</dbReference>
<dbReference type="PANTHER" id="PTHR40086:SF1">
    <property type="entry name" value="CELL CYCLE REGULATOR CCRZ"/>
    <property type="match status" value="1"/>
</dbReference>
<dbReference type="InterPro" id="IPR011009">
    <property type="entry name" value="Kinase-like_dom_sf"/>
</dbReference>
<dbReference type="eggNOG" id="COG0510">
    <property type="taxonomic scope" value="Bacteria"/>
</dbReference>
<dbReference type="PATRIC" id="fig|176090.4.peg.1384"/>
<dbReference type="EMBL" id="JPEN01000075">
    <property type="protein sequence ID" value="KGM36803.1"/>
    <property type="molecule type" value="Genomic_DNA"/>
</dbReference>
<dbReference type="NCBIfam" id="NF046102">
    <property type="entry name" value="CellCycRegCcrZ"/>
    <property type="match status" value="1"/>
</dbReference>
<dbReference type="AlphaFoldDB" id="A0A0A0DG46"/>
<organism evidence="2 3">
    <name type="scientific">Streptococcus sinensis</name>
    <dbReference type="NCBI Taxonomy" id="176090"/>
    <lineage>
        <taxon>Bacteria</taxon>
        <taxon>Bacillati</taxon>
        <taxon>Bacillota</taxon>
        <taxon>Bacilli</taxon>
        <taxon>Lactobacillales</taxon>
        <taxon>Streptococcaceae</taxon>
        <taxon>Streptococcus</taxon>
    </lineage>
</organism>
<sequence>MDLVDNELTLTPIAGKSGKAYMGTYPDGGRVFVKMNTTPILAGLAREQIAPQLLWSRRLPDGNVISGQEWLAGTILTPNDMSKKQVVNILTRLHRSRPLMTQLTKLGYTLETPIDLLNAWLNQAPAVLRNNQYLQSVIRELRQTVPAFREDYATIVHGDVRHSNWIETDSGLIYLVDWDSVRLTDRMLDVAHILSHYVPDSGWQEWLTYYGYKYNQTVFNKMYWFGQYSYLMQIAKYYENNDLENVNREIYALRNFRSKYGKVK</sequence>
<dbReference type="InterPro" id="IPR002575">
    <property type="entry name" value="Aminoglycoside_PTrfase"/>
</dbReference>
<dbReference type="Proteomes" id="UP000030019">
    <property type="component" value="Unassembled WGS sequence"/>
</dbReference>
<accession>A0A0A0DG46</accession>
<comment type="caution">
    <text evidence="2">The sequence shown here is derived from an EMBL/GenBank/DDBJ whole genome shotgun (WGS) entry which is preliminary data.</text>
</comment>
<keyword evidence="3" id="KW-1185">Reference proteome</keyword>
<evidence type="ECO:0000313" key="2">
    <source>
        <dbReference type="EMBL" id="KGM36803.1"/>
    </source>
</evidence>
<dbReference type="STRING" id="176090.SSIN_1422"/>
<reference evidence="2 3" key="1">
    <citation type="submission" date="2014-06" db="EMBL/GenBank/DDBJ databases">
        <authorList>
            <person name="Teng J.L."/>
            <person name="Huang Y."/>
            <person name="Tse H."/>
            <person name="Lau S.K."/>
            <person name="Woo P.C."/>
        </authorList>
    </citation>
    <scope>NUCLEOTIDE SEQUENCE [LARGE SCALE GENOMIC DNA]</scope>
    <source>
        <strain evidence="2 3">HKU4</strain>
    </source>
</reference>
<dbReference type="GO" id="GO:0016740">
    <property type="term" value="F:transferase activity"/>
    <property type="evidence" value="ECO:0007669"/>
    <property type="project" value="UniProtKB-KW"/>
</dbReference>
<feature type="domain" description="Aminoglycoside phosphotransferase" evidence="1">
    <location>
        <begin position="42"/>
        <end position="215"/>
    </location>
</feature>
<dbReference type="PANTHER" id="PTHR40086">
    <property type="entry name" value="PHOSPHOTRANSFERASE YTMP-RELATED"/>
    <property type="match status" value="1"/>
</dbReference>
<dbReference type="InterPro" id="IPR052077">
    <property type="entry name" value="CcrZ_PhaseVar_Mediator"/>
</dbReference>
<evidence type="ECO:0000313" key="3">
    <source>
        <dbReference type="Proteomes" id="UP000030019"/>
    </source>
</evidence>
<dbReference type="RefSeq" id="WP_037617278.1">
    <property type="nucleotide sequence ID" value="NZ_JABTYC020000008.1"/>
</dbReference>
<evidence type="ECO:0000259" key="1">
    <source>
        <dbReference type="Pfam" id="PF01636"/>
    </source>
</evidence>
<gene>
    <name evidence="2" type="ORF">SSIN_1422</name>
</gene>